<protein>
    <submittedName>
        <fullName evidence="7">3-octaprenyl-4-hydroxybenzoate carboxy-lyase</fullName>
    </submittedName>
</protein>
<evidence type="ECO:0000313" key="8">
    <source>
        <dbReference type="Proteomes" id="UP000001037"/>
    </source>
</evidence>
<dbReference type="NCBIfam" id="TIGR00421">
    <property type="entry name" value="ubiX_pad"/>
    <property type="match status" value="1"/>
</dbReference>
<keyword evidence="4" id="KW-0808">Transferase</keyword>
<dbReference type="Proteomes" id="UP000001037">
    <property type="component" value="Chromosome"/>
</dbReference>
<evidence type="ECO:0000256" key="2">
    <source>
        <dbReference type="ARBA" id="ARBA00022630"/>
    </source>
</evidence>
<dbReference type="HOGENOM" id="CLU_074522_0_0_2"/>
<proteinExistence type="predicted"/>
<dbReference type="AlphaFoldDB" id="G0EC90"/>
<name>G0EC90_PYRF1</name>
<keyword evidence="8" id="KW-1185">Reference proteome</keyword>
<dbReference type="RefSeq" id="WP_014027137.1">
    <property type="nucleotide sequence ID" value="NC_015931.1"/>
</dbReference>
<keyword evidence="7" id="KW-0456">Lyase</keyword>
<dbReference type="KEGG" id="pfm:Pyrfu_1603"/>
<evidence type="ECO:0000256" key="4">
    <source>
        <dbReference type="ARBA" id="ARBA00022679"/>
    </source>
</evidence>
<feature type="domain" description="Flavoprotein" evidence="6">
    <location>
        <begin position="5"/>
        <end position="152"/>
    </location>
</feature>
<keyword evidence="1" id="KW-0637">Prenyltransferase</keyword>
<evidence type="ECO:0000256" key="5">
    <source>
        <dbReference type="SAM" id="Coils"/>
    </source>
</evidence>
<accession>G0EC90</accession>
<organism evidence="7 8">
    <name type="scientific">Pyrolobus fumarii (strain DSM 11204 / 1A)</name>
    <dbReference type="NCBI Taxonomy" id="694429"/>
    <lineage>
        <taxon>Archaea</taxon>
        <taxon>Thermoproteota</taxon>
        <taxon>Thermoprotei</taxon>
        <taxon>Desulfurococcales</taxon>
        <taxon>Pyrodictiaceae</taxon>
        <taxon>Pyrolobus</taxon>
    </lineage>
</organism>
<evidence type="ECO:0000256" key="3">
    <source>
        <dbReference type="ARBA" id="ARBA00022643"/>
    </source>
</evidence>
<keyword evidence="5" id="KW-0175">Coiled coil</keyword>
<gene>
    <name evidence="7" type="ordered locus">Pyrfu_1603</name>
</gene>
<dbReference type="GO" id="GO:0016829">
    <property type="term" value="F:lyase activity"/>
    <property type="evidence" value="ECO:0007669"/>
    <property type="project" value="UniProtKB-KW"/>
</dbReference>
<dbReference type="STRING" id="694429.Pyrfu_1603"/>
<dbReference type="GO" id="GO:0004659">
    <property type="term" value="F:prenyltransferase activity"/>
    <property type="evidence" value="ECO:0007669"/>
    <property type="project" value="UniProtKB-KW"/>
</dbReference>
<keyword evidence="3" id="KW-0288">FMN</keyword>
<dbReference type="FunCoup" id="G0EC90">
    <property type="interactions" value="80"/>
</dbReference>
<evidence type="ECO:0000259" key="6">
    <source>
        <dbReference type="Pfam" id="PF02441"/>
    </source>
</evidence>
<evidence type="ECO:0000313" key="7">
    <source>
        <dbReference type="EMBL" id="AEM39460.1"/>
    </source>
</evidence>
<dbReference type="Gene3D" id="3.40.50.1950">
    <property type="entry name" value="Flavin prenyltransferase-like"/>
    <property type="match status" value="1"/>
</dbReference>
<dbReference type="InterPro" id="IPR003382">
    <property type="entry name" value="Flavoprotein"/>
</dbReference>
<dbReference type="SUPFAM" id="SSF52507">
    <property type="entry name" value="Homo-oligomeric flavin-containing Cys decarboxylases, HFCD"/>
    <property type="match status" value="1"/>
</dbReference>
<dbReference type="EMBL" id="CP002838">
    <property type="protein sequence ID" value="AEM39460.1"/>
    <property type="molecule type" value="Genomic_DNA"/>
</dbReference>
<reference evidence="7 8" key="1">
    <citation type="journal article" date="2011" name="Stand. Genomic Sci.">
        <title>Complete genome sequence of the hyperthermophilic chemolithoautotroph Pyrolobus fumarii type strain (1A).</title>
        <authorList>
            <person name="Anderson I."/>
            <person name="Goker M."/>
            <person name="Nolan M."/>
            <person name="Lucas S."/>
            <person name="Hammon N."/>
            <person name="Deshpande S."/>
            <person name="Cheng J.F."/>
            <person name="Tapia R."/>
            <person name="Han C."/>
            <person name="Goodwin L."/>
            <person name="Pitluck S."/>
            <person name="Huntemann M."/>
            <person name="Liolios K."/>
            <person name="Ivanova N."/>
            <person name="Pagani I."/>
            <person name="Mavromatis K."/>
            <person name="Ovchinikova G."/>
            <person name="Pati A."/>
            <person name="Chen A."/>
            <person name="Palaniappan K."/>
            <person name="Land M."/>
            <person name="Hauser L."/>
            <person name="Brambilla E.M."/>
            <person name="Huber H."/>
            <person name="Yasawong M."/>
            <person name="Rohde M."/>
            <person name="Spring S."/>
            <person name="Abt B."/>
            <person name="Sikorski J."/>
            <person name="Wirth R."/>
            <person name="Detter J.C."/>
            <person name="Woyke T."/>
            <person name="Bristow J."/>
            <person name="Eisen J.A."/>
            <person name="Markowitz V."/>
            <person name="Hugenholtz P."/>
            <person name="Kyrpides N.C."/>
            <person name="Klenk H.P."/>
            <person name="Lapidus A."/>
        </authorList>
    </citation>
    <scope>NUCLEOTIDE SEQUENCE [LARGE SCALE GENOMIC DNA]</scope>
    <source>
        <strain evidence="8">DSM 11204 / 1A</strain>
    </source>
</reference>
<keyword evidence="2" id="KW-0285">Flavoprotein</keyword>
<dbReference type="GeneID" id="11138790"/>
<sequence length="167" mass="18443">MLRGRVKLYAVYTKAAEQVARYEEGIENLRSVLERMADEVYSEDEIEAPLASSSRVPDAVVVAPCSQTMLAKIASGIGDTLASRLALNALRLRRRTVLVFRETPITAIDALNMMIASLAGAVVLPASPAFYHKPRDIQGIVDFVVGKVLDVLGIPHELYKRWDPQQH</sequence>
<dbReference type="InParanoid" id="G0EC90"/>
<feature type="coiled-coil region" evidence="5">
    <location>
        <begin position="12"/>
        <end position="39"/>
    </location>
</feature>
<dbReference type="InterPro" id="IPR036551">
    <property type="entry name" value="Flavin_trans-like"/>
</dbReference>
<dbReference type="eggNOG" id="arCOG01703">
    <property type="taxonomic scope" value="Archaea"/>
</dbReference>
<dbReference type="Pfam" id="PF02441">
    <property type="entry name" value="Flavoprotein"/>
    <property type="match status" value="1"/>
</dbReference>
<evidence type="ECO:0000256" key="1">
    <source>
        <dbReference type="ARBA" id="ARBA00022602"/>
    </source>
</evidence>
<dbReference type="InterPro" id="IPR004507">
    <property type="entry name" value="UbiX-like"/>
</dbReference>